<dbReference type="AlphaFoldDB" id="L7LIA7"/>
<dbReference type="RefSeq" id="WP_006895986.1">
    <property type="nucleotide sequence ID" value="NZ_BANU01000010.1"/>
</dbReference>
<name>L7LIA7_9ACTN</name>
<dbReference type="EMBL" id="BANU01000010">
    <property type="protein sequence ID" value="GAC60604.1"/>
    <property type="molecule type" value="Genomic_DNA"/>
</dbReference>
<sequence length="59" mass="6509">MTDDDRTLLDFAARIYRDRGAHAMATLFGVTTQAISSHILAVTLEGELNAEATFKKLLK</sequence>
<comment type="caution">
    <text evidence="1">The sequence shown here is derived from an EMBL/GenBank/DDBJ whole genome shotgun (WGS) entry which is preliminary data.</text>
</comment>
<proteinExistence type="predicted"/>
<reference evidence="1 2" key="1">
    <citation type="submission" date="2012-12" db="EMBL/GenBank/DDBJ databases">
        <title>Whole genome shotgun sequence of Gordonia sihwensis NBRC 108236.</title>
        <authorList>
            <person name="Yoshida I."/>
            <person name="Hosoyama A."/>
            <person name="Tsuchikane K."/>
            <person name="Ando Y."/>
            <person name="Baba S."/>
            <person name="Ohji S."/>
            <person name="Hamada M."/>
            <person name="Tamura T."/>
            <person name="Yamazoe A."/>
            <person name="Yamazaki S."/>
            <person name="Fujita N."/>
        </authorList>
    </citation>
    <scope>NUCLEOTIDE SEQUENCE [LARGE SCALE GENOMIC DNA]</scope>
    <source>
        <strain evidence="1 2">NBRC 108236</strain>
    </source>
</reference>
<gene>
    <name evidence="1" type="ORF">GSI01S_10_01960</name>
</gene>
<accession>L7LIA7</accession>
<evidence type="ECO:0000313" key="2">
    <source>
        <dbReference type="Proteomes" id="UP000035083"/>
    </source>
</evidence>
<protein>
    <submittedName>
        <fullName evidence="1">Uncharacterized protein</fullName>
    </submittedName>
</protein>
<keyword evidence="2" id="KW-1185">Reference proteome</keyword>
<organism evidence="1 2">
    <name type="scientific">Gordonia sihwensis NBRC 108236</name>
    <dbReference type="NCBI Taxonomy" id="1223544"/>
    <lineage>
        <taxon>Bacteria</taxon>
        <taxon>Bacillati</taxon>
        <taxon>Actinomycetota</taxon>
        <taxon>Actinomycetes</taxon>
        <taxon>Mycobacteriales</taxon>
        <taxon>Gordoniaceae</taxon>
        <taxon>Gordonia</taxon>
    </lineage>
</organism>
<dbReference type="Proteomes" id="UP000035083">
    <property type="component" value="Unassembled WGS sequence"/>
</dbReference>
<evidence type="ECO:0000313" key="1">
    <source>
        <dbReference type="EMBL" id="GAC60604.1"/>
    </source>
</evidence>